<comment type="caution">
    <text evidence="2">The sequence shown here is derived from an EMBL/GenBank/DDBJ whole genome shotgun (WGS) entry which is preliminary data.</text>
</comment>
<dbReference type="EMBL" id="MQWB01000001">
    <property type="protein sequence ID" value="OZC03397.1"/>
    <property type="molecule type" value="Genomic_DNA"/>
</dbReference>
<sequence length="170" mass="18273">MIMTRSYLLTRTLPFLLALAAVALIALPATAQTGFLKMDGIDGDAKARDHMGWIDVVSVSYDWERAAGPGTGQGRRRASVTYGDVVIVKEIDGSTPMLIDALARGRAIPSALLDVMRGNSVVLKYELTNVAVTSHSIKDGREQVSLSFESIAITHPDSGRETEVNTVTGR</sequence>
<dbReference type="Gene3D" id="2.30.110.20">
    <property type="entry name" value="Hcp1-like"/>
    <property type="match status" value="1"/>
</dbReference>
<dbReference type="SUPFAM" id="SSF141452">
    <property type="entry name" value="Hcp1-like"/>
    <property type="match status" value="1"/>
</dbReference>
<dbReference type="InterPro" id="IPR008514">
    <property type="entry name" value="T6SS_Hcp"/>
</dbReference>
<dbReference type="AlphaFoldDB" id="A0A259U0M7"/>
<dbReference type="InterPro" id="IPR036624">
    <property type="entry name" value="Hcp1-lik_sf"/>
</dbReference>
<feature type="chain" id="PRO_5012604749" evidence="1">
    <location>
        <begin position="32"/>
        <end position="170"/>
    </location>
</feature>
<dbReference type="PANTHER" id="PTHR36152:SF1">
    <property type="entry name" value="UBIQUITIN-LIKE DOMAIN-CONTAINING PROTEIN"/>
    <property type="match status" value="1"/>
</dbReference>
<evidence type="ECO:0000256" key="1">
    <source>
        <dbReference type="SAM" id="SignalP"/>
    </source>
</evidence>
<dbReference type="PANTHER" id="PTHR36152">
    <property type="entry name" value="CYTOPLASMIC PROTEIN-RELATED"/>
    <property type="match status" value="1"/>
</dbReference>
<dbReference type="InParanoid" id="A0A259U0M7"/>
<gene>
    <name evidence="2" type="ORF">BSZ36_10640</name>
</gene>
<proteinExistence type="predicted"/>
<dbReference type="InterPro" id="IPR053165">
    <property type="entry name" value="HSI-I_assembly_Hcp1"/>
</dbReference>
<name>A0A259U0M7_9BACT</name>
<dbReference type="Pfam" id="PF05638">
    <property type="entry name" value="T6SS_HCP"/>
    <property type="match status" value="1"/>
</dbReference>
<dbReference type="Proteomes" id="UP000216446">
    <property type="component" value="Unassembled WGS sequence"/>
</dbReference>
<organism evidence="2 3">
    <name type="scientific">Rubricoccus marinus</name>
    <dbReference type="NCBI Taxonomy" id="716817"/>
    <lineage>
        <taxon>Bacteria</taxon>
        <taxon>Pseudomonadati</taxon>
        <taxon>Rhodothermota</taxon>
        <taxon>Rhodothermia</taxon>
        <taxon>Rhodothermales</taxon>
        <taxon>Rubricoccaceae</taxon>
        <taxon>Rubricoccus</taxon>
    </lineage>
</organism>
<reference evidence="2 3" key="1">
    <citation type="submission" date="2016-11" db="EMBL/GenBank/DDBJ databases">
        <title>Study of marine rhodopsin-containing bacteria.</title>
        <authorList>
            <person name="Yoshizawa S."/>
            <person name="Kumagai Y."/>
            <person name="Kogure K."/>
        </authorList>
    </citation>
    <scope>NUCLEOTIDE SEQUENCE [LARGE SCALE GENOMIC DNA]</scope>
    <source>
        <strain evidence="2 3">SG-29</strain>
    </source>
</reference>
<accession>A0A259U0M7</accession>
<evidence type="ECO:0000313" key="2">
    <source>
        <dbReference type="EMBL" id="OZC03397.1"/>
    </source>
</evidence>
<protein>
    <submittedName>
        <fullName evidence="2">Uncharacterized protein</fullName>
    </submittedName>
</protein>
<feature type="signal peptide" evidence="1">
    <location>
        <begin position="1"/>
        <end position="31"/>
    </location>
</feature>
<keyword evidence="1" id="KW-0732">Signal</keyword>
<evidence type="ECO:0000313" key="3">
    <source>
        <dbReference type="Proteomes" id="UP000216446"/>
    </source>
</evidence>
<keyword evidence="3" id="KW-1185">Reference proteome</keyword>